<name>A0A0K2U006_LEPSM</name>
<proteinExistence type="predicted"/>
<organism evidence="1">
    <name type="scientific">Lepeophtheirus salmonis</name>
    <name type="common">Salmon louse</name>
    <name type="synonym">Caligus salmonis</name>
    <dbReference type="NCBI Taxonomy" id="72036"/>
    <lineage>
        <taxon>Eukaryota</taxon>
        <taxon>Metazoa</taxon>
        <taxon>Ecdysozoa</taxon>
        <taxon>Arthropoda</taxon>
        <taxon>Crustacea</taxon>
        <taxon>Multicrustacea</taxon>
        <taxon>Hexanauplia</taxon>
        <taxon>Copepoda</taxon>
        <taxon>Siphonostomatoida</taxon>
        <taxon>Caligidae</taxon>
        <taxon>Lepeophtheirus</taxon>
    </lineage>
</organism>
<dbReference type="AlphaFoldDB" id="A0A0K2U006"/>
<accession>A0A0K2U006</accession>
<reference evidence="1" key="1">
    <citation type="submission" date="2014-05" db="EMBL/GenBank/DDBJ databases">
        <authorList>
            <person name="Chronopoulou M."/>
        </authorList>
    </citation>
    <scope>NUCLEOTIDE SEQUENCE</scope>
    <source>
        <tissue evidence="1">Whole organism</tissue>
    </source>
</reference>
<dbReference type="EMBL" id="HACA01014217">
    <property type="protein sequence ID" value="CDW31578.1"/>
    <property type="molecule type" value="Transcribed_RNA"/>
</dbReference>
<protein>
    <submittedName>
        <fullName evidence="1">Uncharacterized protein</fullName>
    </submittedName>
</protein>
<sequence length="48" mass="5777">MTCRQTYIVYRHGYMKKYRPKSNVKLSYGTIGHINKGWKSQNKQNKIK</sequence>
<evidence type="ECO:0000313" key="1">
    <source>
        <dbReference type="EMBL" id="CDW31578.1"/>
    </source>
</evidence>